<evidence type="ECO:0008006" key="5">
    <source>
        <dbReference type="Google" id="ProtNLM"/>
    </source>
</evidence>
<name>A0A975IUK6_9CAUL</name>
<feature type="coiled-coil region" evidence="1">
    <location>
        <begin position="273"/>
        <end position="300"/>
    </location>
</feature>
<evidence type="ECO:0000256" key="2">
    <source>
        <dbReference type="SAM" id="MobiDB-lite"/>
    </source>
</evidence>
<sequence>MRIFGEITKLEPQDDGTIKVVGVASSGAVDQADERVDPDAMKAALPDYMKFGALREMHGLTAAGATLSAEVGEDGQTRIEAHVVDPVAVKKVRLGVYKGFSIGGRVLGRDGRDRNLITALRLDEISLVDRPCNPEAVIEMWKAVAAPDPAPGPSNAQVIAKAIELAAAAGKRGRYKDFVVKARQQLVAAQPAHPASEMLDKLGARNSKADLARIQAAHDELVALGARCHGCDGGDDPDAGAVDPGDLTPPAANDNDAPAGDSDGLSKTALALRAELSGEIDGLRRAYADLQKRFDDLAAQPLPPRALAGWARAVTKAEDAAGEPAFCAEALRKHIEDLPPEARAQLELRAALARPIAIHGR</sequence>
<keyword evidence="1" id="KW-0175">Coiled coil</keyword>
<dbReference type="Proteomes" id="UP000676409">
    <property type="component" value="Chromosome"/>
</dbReference>
<dbReference type="KEGG" id="caul:KCG34_23975"/>
<organism evidence="3 4">
    <name type="scientific">Phenylobacterium montanum</name>
    <dbReference type="NCBI Taxonomy" id="2823693"/>
    <lineage>
        <taxon>Bacteria</taxon>
        <taxon>Pseudomonadati</taxon>
        <taxon>Pseudomonadota</taxon>
        <taxon>Alphaproteobacteria</taxon>
        <taxon>Caulobacterales</taxon>
        <taxon>Caulobacteraceae</taxon>
        <taxon>Phenylobacterium</taxon>
    </lineage>
</organism>
<dbReference type="AlphaFoldDB" id="A0A975IUK6"/>
<feature type="region of interest" description="Disordered" evidence="2">
    <location>
        <begin position="235"/>
        <end position="264"/>
    </location>
</feature>
<protein>
    <recommendedName>
        <fullName evidence="5">Peptidase U35</fullName>
    </recommendedName>
</protein>
<gene>
    <name evidence="3" type="ORF">KCG34_23975</name>
</gene>
<dbReference type="EMBL" id="CP073078">
    <property type="protein sequence ID" value="QUD88052.1"/>
    <property type="molecule type" value="Genomic_DNA"/>
</dbReference>
<evidence type="ECO:0000313" key="3">
    <source>
        <dbReference type="EMBL" id="QUD88052.1"/>
    </source>
</evidence>
<evidence type="ECO:0000313" key="4">
    <source>
        <dbReference type="Proteomes" id="UP000676409"/>
    </source>
</evidence>
<evidence type="ECO:0000256" key="1">
    <source>
        <dbReference type="SAM" id="Coils"/>
    </source>
</evidence>
<proteinExistence type="predicted"/>
<reference evidence="3" key="1">
    <citation type="submission" date="2021-04" db="EMBL/GenBank/DDBJ databases">
        <title>The complete genome sequence of Caulobacter sp. S6.</title>
        <authorList>
            <person name="Tang Y."/>
            <person name="Ouyang W."/>
            <person name="Liu Q."/>
            <person name="Huang B."/>
            <person name="Guo Z."/>
            <person name="Lei P."/>
        </authorList>
    </citation>
    <scope>NUCLEOTIDE SEQUENCE</scope>
    <source>
        <strain evidence="3">S6</strain>
    </source>
</reference>
<keyword evidence="4" id="KW-1185">Reference proteome</keyword>
<dbReference type="RefSeq" id="WP_211938103.1">
    <property type="nucleotide sequence ID" value="NZ_CP073078.1"/>
</dbReference>
<accession>A0A975IUK6</accession>
<feature type="compositionally biased region" description="Low complexity" evidence="2">
    <location>
        <begin position="239"/>
        <end position="263"/>
    </location>
</feature>